<gene>
    <name evidence="2" type="ORF">Amac_014050</name>
</gene>
<name>A0A5M3WHN3_9ACTN</name>
<proteinExistence type="predicted"/>
<dbReference type="EMBL" id="BLAE01000007">
    <property type="protein sequence ID" value="GES07810.1"/>
    <property type="molecule type" value="Genomic_DNA"/>
</dbReference>
<protein>
    <submittedName>
        <fullName evidence="2">Uncharacterized protein</fullName>
    </submittedName>
</protein>
<evidence type="ECO:0000256" key="1">
    <source>
        <dbReference type="SAM" id="MobiDB-lite"/>
    </source>
</evidence>
<dbReference type="RefSeq" id="WP_155353478.1">
    <property type="nucleotide sequence ID" value="NZ_BAAAHL010000041.1"/>
</dbReference>
<accession>A0A5M3WHN3</accession>
<dbReference type="AlphaFoldDB" id="A0A5M3WHN3"/>
<reference evidence="2 3" key="1">
    <citation type="submission" date="2019-10" db="EMBL/GenBank/DDBJ databases">
        <title>Whole genome shotgun sequence of Acrocarpospora macrocephala NBRC 16266.</title>
        <authorList>
            <person name="Ichikawa N."/>
            <person name="Kimura A."/>
            <person name="Kitahashi Y."/>
            <person name="Komaki H."/>
            <person name="Oguchi A."/>
        </authorList>
    </citation>
    <scope>NUCLEOTIDE SEQUENCE [LARGE SCALE GENOMIC DNA]</scope>
    <source>
        <strain evidence="2 3">NBRC 16266</strain>
    </source>
</reference>
<dbReference type="Proteomes" id="UP000331127">
    <property type="component" value="Unassembled WGS sequence"/>
</dbReference>
<organism evidence="2 3">
    <name type="scientific">Acrocarpospora macrocephala</name>
    <dbReference type="NCBI Taxonomy" id="150177"/>
    <lineage>
        <taxon>Bacteria</taxon>
        <taxon>Bacillati</taxon>
        <taxon>Actinomycetota</taxon>
        <taxon>Actinomycetes</taxon>
        <taxon>Streptosporangiales</taxon>
        <taxon>Streptosporangiaceae</taxon>
        <taxon>Acrocarpospora</taxon>
    </lineage>
</organism>
<feature type="region of interest" description="Disordered" evidence="1">
    <location>
        <begin position="16"/>
        <end position="53"/>
    </location>
</feature>
<keyword evidence="3" id="KW-1185">Reference proteome</keyword>
<evidence type="ECO:0000313" key="3">
    <source>
        <dbReference type="Proteomes" id="UP000331127"/>
    </source>
</evidence>
<evidence type="ECO:0000313" key="2">
    <source>
        <dbReference type="EMBL" id="GES07810.1"/>
    </source>
</evidence>
<sequence>MGERGDLMAAMQARLKKVEPGEGPSSILEPGTLDDARRLSELAGDDDAAARQS</sequence>
<comment type="caution">
    <text evidence="2">The sequence shown here is derived from an EMBL/GenBank/DDBJ whole genome shotgun (WGS) entry which is preliminary data.</text>
</comment>